<evidence type="ECO:0000256" key="1">
    <source>
        <dbReference type="ARBA" id="ARBA00004651"/>
    </source>
</evidence>
<keyword evidence="2" id="KW-1003">Cell membrane</keyword>
<name>A0AAT9GTT4_9CREN</name>
<protein>
    <submittedName>
        <fullName evidence="9">Hydrogenase 4 subunit F</fullName>
    </submittedName>
</protein>
<evidence type="ECO:0000259" key="8">
    <source>
        <dbReference type="Pfam" id="PF00361"/>
    </source>
</evidence>
<dbReference type="InterPro" id="IPR052175">
    <property type="entry name" value="ComplexI-like_HydComp"/>
</dbReference>
<dbReference type="Pfam" id="PF00361">
    <property type="entry name" value="Proton_antipo_M"/>
    <property type="match status" value="1"/>
</dbReference>
<dbReference type="InterPro" id="IPR001750">
    <property type="entry name" value="ND/Mrp_TM"/>
</dbReference>
<feature type="transmembrane region" description="Helical" evidence="7">
    <location>
        <begin position="200"/>
        <end position="223"/>
    </location>
</feature>
<dbReference type="AlphaFoldDB" id="A0AAT9GTT4"/>
<dbReference type="PRINTS" id="PR01437">
    <property type="entry name" value="NUOXDRDTASE4"/>
</dbReference>
<evidence type="ECO:0000256" key="3">
    <source>
        <dbReference type="ARBA" id="ARBA00022692"/>
    </source>
</evidence>
<feature type="transmembrane region" description="Helical" evidence="7">
    <location>
        <begin position="385"/>
        <end position="404"/>
    </location>
</feature>
<feature type="transmembrane region" description="Helical" evidence="7">
    <location>
        <begin position="70"/>
        <end position="92"/>
    </location>
</feature>
<dbReference type="InterPro" id="IPR003918">
    <property type="entry name" value="NADH_UbQ_OxRdtase"/>
</dbReference>
<feature type="transmembrane region" description="Helical" evidence="7">
    <location>
        <begin position="158"/>
        <end position="180"/>
    </location>
</feature>
<dbReference type="GO" id="GO:0008137">
    <property type="term" value="F:NADH dehydrogenase (ubiquinone) activity"/>
    <property type="evidence" value="ECO:0007669"/>
    <property type="project" value="InterPro"/>
</dbReference>
<feature type="transmembrane region" description="Helical" evidence="7">
    <location>
        <begin position="104"/>
        <end position="122"/>
    </location>
</feature>
<feature type="transmembrane region" description="Helical" evidence="7">
    <location>
        <begin position="235"/>
        <end position="256"/>
    </location>
</feature>
<organism evidence="9">
    <name type="scientific">Sulfurisphaera javensis</name>
    <dbReference type="NCBI Taxonomy" id="2049879"/>
    <lineage>
        <taxon>Archaea</taxon>
        <taxon>Thermoproteota</taxon>
        <taxon>Thermoprotei</taxon>
        <taxon>Sulfolobales</taxon>
        <taxon>Sulfolobaceae</taxon>
        <taxon>Sulfurisphaera</taxon>
    </lineage>
</organism>
<evidence type="ECO:0000256" key="7">
    <source>
        <dbReference type="SAM" id="Phobius"/>
    </source>
</evidence>
<keyword evidence="4 7" id="KW-1133">Transmembrane helix</keyword>
<feature type="transmembrane region" description="Helical" evidence="7">
    <location>
        <begin position="39"/>
        <end position="58"/>
    </location>
</feature>
<dbReference type="KEGG" id="sjv:SJAV_21760"/>
<evidence type="ECO:0000256" key="2">
    <source>
        <dbReference type="ARBA" id="ARBA00022475"/>
    </source>
</evidence>
<dbReference type="GO" id="GO:0005886">
    <property type="term" value="C:plasma membrane"/>
    <property type="evidence" value="ECO:0007669"/>
    <property type="project" value="UniProtKB-SubCell"/>
</dbReference>
<feature type="transmembrane region" description="Helical" evidence="7">
    <location>
        <begin position="12"/>
        <end position="32"/>
    </location>
</feature>
<dbReference type="PANTHER" id="PTHR42682:SF5">
    <property type="entry name" value="HYDROGENASE-4 COMPONENT F"/>
    <property type="match status" value="1"/>
</dbReference>
<gene>
    <name evidence="9" type="ORF">SJAV_21760</name>
</gene>
<proteinExistence type="predicted"/>
<keyword evidence="5" id="KW-0560">Oxidoreductase</keyword>
<sequence>MTPTSLEVGESPVLNLVLTLILTPILANAFYFKGIKYSTIASGIYLVFISLLMLYFHFNIQNEYFFVSNITLYFILMVSSIYLLSSIFSMSYLKVEEMRISERLYFLLLNFFASSMLFSLVINNLGLMWVGIEATTISTVLLVSAEKSEVALEASWRYLILVSAGVTFAFISVILFYYYYHTLTISTLLTEKYNGGLVLKFASAIGLIGFGTKVGVFPVNTWLPDAHSEAPPPISAMFSGVLLPVALYVLHIIYQISPLPTLYSWFAVISIVVSSLIMASQTNIKRLFAYSTIENMNLALLGITYGSLFGVIILLISHAFGKAGAFYSSGLILTSVGSKRIDNYGLWRLRFTPYSLILSSLAVTGAPPFGTFIGEFLILSTVLHYSIFQFIIVLISLAIAFISINFHVSRMVFKGERALMDENKVMGFVSLISSIISLGIGVYIIWWVL</sequence>
<keyword evidence="6 7" id="KW-0472">Membrane</keyword>
<evidence type="ECO:0000313" key="9">
    <source>
        <dbReference type="EMBL" id="BFH74232.1"/>
    </source>
</evidence>
<evidence type="ECO:0000256" key="6">
    <source>
        <dbReference type="ARBA" id="ARBA00023136"/>
    </source>
</evidence>
<dbReference type="GO" id="GO:0016491">
    <property type="term" value="F:oxidoreductase activity"/>
    <property type="evidence" value="ECO:0007669"/>
    <property type="project" value="UniProtKB-KW"/>
</dbReference>
<feature type="transmembrane region" description="Helical" evidence="7">
    <location>
        <begin position="354"/>
        <end position="379"/>
    </location>
</feature>
<evidence type="ECO:0000256" key="4">
    <source>
        <dbReference type="ARBA" id="ARBA00022989"/>
    </source>
</evidence>
<evidence type="ECO:0000256" key="5">
    <source>
        <dbReference type="ARBA" id="ARBA00023002"/>
    </source>
</evidence>
<accession>A0AAT9GTT4</accession>
<comment type="subcellular location">
    <subcellularLocation>
        <location evidence="1">Cell membrane</location>
        <topology evidence="1">Multi-pass membrane protein</topology>
    </subcellularLocation>
</comment>
<dbReference type="NCBIfam" id="NF005042">
    <property type="entry name" value="PRK06458.1-2"/>
    <property type="match status" value="1"/>
</dbReference>
<feature type="transmembrane region" description="Helical" evidence="7">
    <location>
        <begin position="262"/>
        <end position="279"/>
    </location>
</feature>
<dbReference type="PANTHER" id="PTHR42682">
    <property type="entry name" value="HYDROGENASE-4 COMPONENT F"/>
    <property type="match status" value="1"/>
</dbReference>
<dbReference type="EMBL" id="AP031322">
    <property type="protein sequence ID" value="BFH74232.1"/>
    <property type="molecule type" value="Genomic_DNA"/>
</dbReference>
<dbReference type="GO" id="GO:0042773">
    <property type="term" value="P:ATP synthesis coupled electron transport"/>
    <property type="evidence" value="ECO:0007669"/>
    <property type="project" value="InterPro"/>
</dbReference>
<reference evidence="9" key="1">
    <citation type="submission" date="2024-03" db="EMBL/GenBank/DDBJ databases">
        <title>Complete genome sequence of Sulfurisphaera javensis strain KD-1.</title>
        <authorList>
            <person name="Sakai H."/>
            <person name="Nur N."/>
            <person name="Suwanto A."/>
            <person name="Kurosawa N."/>
        </authorList>
    </citation>
    <scope>NUCLEOTIDE SEQUENCE</scope>
    <source>
        <strain evidence="9">KD-1</strain>
    </source>
</reference>
<feature type="transmembrane region" description="Helical" evidence="7">
    <location>
        <begin position="425"/>
        <end position="448"/>
    </location>
</feature>
<feature type="domain" description="NADH:quinone oxidoreductase/Mrp antiporter transmembrane" evidence="8">
    <location>
        <begin position="123"/>
        <end position="396"/>
    </location>
</feature>
<keyword evidence="3 7" id="KW-0812">Transmembrane</keyword>
<feature type="transmembrane region" description="Helical" evidence="7">
    <location>
        <begin position="299"/>
        <end position="319"/>
    </location>
</feature>